<reference evidence="5" key="1">
    <citation type="submission" date="2021-02" db="EMBL/GenBank/DDBJ databases">
        <authorList>
            <person name="Dougan E. K."/>
            <person name="Rhodes N."/>
            <person name="Thang M."/>
            <person name="Chan C."/>
        </authorList>
    </citation>
    <scope>NUCLEOTIDE SEQUENCE</scope>
</reference>
<dbReference type="GO" id="GO:0017111">
    <property type="term" value="F:ribonucleoside triphosphate phosphatase activity"/>
    <property type="evidence" value="ECO:0007669"/>
    <property type="project" value="InterPro"/>
</dbReference>
<dbReference type="Pfam" id="PF03266">
    <property type="entry name" value="NTPase_1"/>
    <property type="match status" value="1"/>
</dbReference>
<dbReference type="GO" id="GO:0005524">
    <property type="term" value="F:ATP binding"/>
    <property type="evidence" value="ECO:0007669"/>
    <property type="project" value="UniProtKB-KW"/>
</dbReference>
<dbReference type="AlphaFoldDB" id="A0A812GUP8"/>
<evidence type="ECO:0000256" key="4">
    <source>
        <dbReference type="SAM" id="MobiDB-lite"/>
    </source>
</evidence>
<feature type="compositionally biased region" description="Basic and acidic residues" evidence="4">
    <location>
        <begin position="246"/>
        <end position="279"/>
    </location>
</feature>
<evidence type="ECO:0000256" key="3">
    <source>
        <dbReference type="ARBA" id="ARBA00022840"/>
    </source>
</evidence>
<organism evidence="5 6">
    <name type="scientific">Symbiodinium natans</name>
    <dbReference type="NCBI Taxonomy" id="878477"/>
    <lineage>
        <taxon>Eukaryota</taxon>
        <taxon>Sar</taxon>
        <taxon>Alveolata</taxon>
        <taxon>Dinophyceae</taxon>
        <taxon>Suessiales</taxon>
        <taxon>Symbiodiniaceae</taxon>
        <taxon>Symbiodinium</taxon>
    </lineage>
</organism>
<keyword evidence="1" id="KW-0547">Nucleotide-binding</keyword>
<evidence type="ECO:0000313" key="6">
    <source>
        <dbReference type="Proteomes" id="UP000604046"/>
    </source>
</evidence>
<keyword evidence="2" id="KW-0378">Hydrolase</keyword>
<dbReference type="InterPro" id="IPR027417">
    <property type="entry name" value="P-loop_NTPase"/>
</dbReference>
<dbReference type="PANTHER" id="PTHR43146:SF1">
    <property type="entry name" value="CANCER-RELATED NUCLEOSIDE-TRIPHOSPHATASE"/>
    <property type="match status" value="1"/>
</dbReference>
<gene>
    <name evidence="5" type="primary">NTPCR</name>
    <name evidence="5" type="ORF">SNAT2548_LOCUS1178</name>
</gene>
<evidence type="ECO:0000256" key="2">
    <source>
        <dbReference type="ARBA" id="ARBA00022801"/>
    </source>
</evidence>
<dbReference type="Proteomes" id="UP000604046">
    <property type="component" value="Unassembled WGS sequence"/>
</dbReference>
<protein>
    <submittedName>
        <fullName evidence="5">NTPCR protein</fullName>
    </submittedName>
</protein>
<dbReference type="OrthoDB" id="449299at2759"/>
<dbReference type="EMBL" id="CAJNDS010000062">
    <property type="protein sequence ID" value="CAE6940127.1"/>
    <property type="molecule type" value="Genomic_DNA"/>
</dbReference>
<evidence type="ECO:0000256" key="1">
    <source>
        <dbReference type="ARBA" id="ARBA00022741"/>
    </source>
</evidence>
<comment type="caution">
    <text evidence="5">The sequence shown here is derived from an EMBL/GenBank/DDBJ whole genome shotgun (WGS) entry which is preliminary data.</text>
</comment>
<accession>A0A812GUP8</accession>
<dbReference type="Gene3D" id="3.40.50.300">
    <property type="entry name" value="P-loop containing nucleotide triphosphate hydrolases"/>
    <property type="match status" value="1"/>
</dbReference>
<dbReference type="PANTHER" id="PTHR43146">
    <property type="entry name" value="CANCER-RELATED NUCLEOSIDE-TRIPHOSPHATASE"/>
    <property type="match status" value="1"/>
</dbReference>
<evidence type="ECO:0000313" key="5">
    <source>
        <dbReference type="EMBL" id="CAE6940127.1"/>
    </source>
</evidence>
<keyword evidence="6" id="KW-1185">Reference proteome</keyword>
<sequence>MQQFTGLKLFDADALSNFPRYCTDIYIIKRFLAGRLAAGMNGKAPPTVGKYTVDVGAFEGFALPALEPPKEEKFQLPENARLFKLPDGAEKVVSLLYEPTDEEEGANSRIRLEFGEVLNVPPSSLREVPEGWKPEDEEEDEEPVPRLCVVDEVGKMGLLSVQFPKTLARVLEIDTVLATGVQSAKGQRDPEAVEDIKKRPGARVVKLTRGNRDAVVDQTYAFLRESLGLGPPGTGKPKPRRVDKKKQKEEERRAKEQAEREAREREEKEREEAAEREKAARTALEGLVRFDSDLESLLVGAVGMSVSEPAFDEVLGSRKERQLVWN</sequence>
<name>A0A812GUP8_9DINO</name>
<dbReference type="InterPro" id="IPR004948">
    <property type="entry name" value="Nuc-triphosphatase_THEP1"/>
</dbReference>
<feature type="region of interest" description="Disordered" evidence="4">
    <location>
        <begin position="226"/>
        <end position="279"/>
    </location>
</feature>
<proteinExistence type="predicted"/>
<keyword evidence="3" id="KW-0067">ATP-binding</keyword>